<comment type="caution">
    <text evidence="1">The sequence shown here is derived from an EMBL/GenBank/DDBJ whole genome shotgun (WGS) entry which is preliminary data.</text>
</comment>
<accession>A0ABQ4DYN5</accession>
<sequence length="101" mass="10317">MPYRTGRGGPGSIGARLVGRAPIFVPRLFVPRPRSALRPRLIPDPAGSGSLLPDVPPDPVSLLSGLWAGATTARPVASGDDRCLLGVSPGPSRFPGGGAVR</sequence>
<gene>
    <name evidence="1" type="ORF">Pen02_24960</name>
</gene>
<reference evidence="1 2" key="1">
    <citation type="submission" date="2021-01" db="EMBL/GenBank/DDBJ databases">
        <title>Whole genome shotgun sequence of Plantactinospora endophytica NBRC 110450.</title>
        <authorList>
            <person name="Komaki H."/>
            <person name="Tamura T."/>
        </authorList>
    </citation>
    <scope>NUCLEOTIDE SEQUENCE [LARGE SCALE GENOMIC DNA]</scope>
    <source>
        <strain evidence="1 2">NBRC 110450</strain>
    </source>
</reference>
<name>A0ABQ4DYN5_9ACTN</name>
<organism evidence="1 2">
    <name type="scientific">Plantactinospora endophytica</name>
    <dbReference type="NCBI Taxonomy" id="673535"/>
    <lineage>
        <taxon>Bacteria</taxon>
        <taxon>Bacillati</taxon>
        <taxon>Actinomycetota</taxon>
        <taxon>Actinomycetes</taxon>
        <taxon>Micromonosporales</taxon>
        <taxon>Micromonosporaceae</taxon>
        <taxon>Plantactinospora</taxon>
    </lineage>
</organism>
<proteinExistence type="predicted"/>
<protein>
    <submittedName>
        <fullName evidence="1">Uncharacterized protein</fullName>
    </submittedName>
</protein>
<evidence type="ECO:0000313" key="2">
    <source>
        <dbReference type="Proteomes" id="UP000646749"/>
    </source>
</evidence>
<dbReference type="Proteomes" id="UP000646749">
    <property type="component" value="Unassembled WGS sequence"/>
</dbReference>
<evidence type="ECO:0000313" key="1">
    <source>
        <dbReference type="EMBL" id="GIG87560.1"/>
    </source>
</evidence>
<dbReference type="EMBL" id="BONW01000012">
    <property type="protein sequence ID" value="GIG87560.1"/>
    <property type="molecule type" value="Genomic_DNA"/>
</dbReference>
<keyword evidence="2" id="KW-1185">Reference proteome</keyword>